<sequence>MRVVEDSLSIVEDCGARGRRLFSMVEDCGARGRRFTFYGRSWRCAW</sequence>
<name>A0ABU5CU53_9BACI</name>
<dbReference type="EMBL" id="JAWDIQ010000002">
    <property type="protein sequence ID" value="MDY0409377.1"/>
    <property type="molecule type" value="Genomic_DNA"/>
</dbReference>
<evidence type="ECO:0000313" key="1">
    <source>
        <dbReference type="EMBL" id="MDY0409377.1"/>
    </source>
</evidence>
<dbReference type="RefSeq" id="WP_320380172.1">
    <property type="nucleotide sequence ID" value="NZ_JAWDIQ010000002.1"/>
</dbReference>
<gene>
    <name evidence="1" type="ORF">RWD45_13355</name>
</gene>
<comment type="caution">
    <text evidence="1">The sequence shown here is derived from an EMBL/GenBank/DDBJ whole genome shotgun (WGS) entry which is preliminary data.</text>
</comment>
<protein>
    <submittedName>
        <fullName evidence="1">Uncharacterized protein</fullName>
    </submittedName>
</protein>
<keyword evidence="2" id="KW-1185">Reference proteome</keyword>
<dbReference type="Proteomes" id="UP001275315">
    <property type="component" value="Unassembled WGS sequence"/>
</dbReference>
<evidence type="ECO:0000313" key="2">
    <source>
        <dbReference type="Proteomes" id="UP001275315"/>
    </source>
</evidence>
<accession>A0ABU5CU53</accession>
<organism evidence="1 2">
    <name type="scientific">Paracerasibacillus soli</name>
    <dbReference type="NCBI Taxonomy" id="480284"/>
    <lineage>
        <taxon>Bacteria</taxon>
        <taxon>Bacillati</taxon>
        <taxon>Bacillota</taxon>
        <taxon>Bacilli</taxon>
        <taxon>Bacillales</taxon>
        <taxon>Bacillaceae</taxon>
        <taxon>Paracerasibacillus</taxon>
    </lineage>
</organism>
<reference evidence="1 2" key="1">
    <citation type="submission" date="2023-10" db="EMBL/GenBank/DDBJ databases">
        <title>Virgibacillus soli CC-YMP-6 genome.</title>
        <authorList>
            <person name="Miliotis G."/>
            <person name="Sengupta P."/>
            <person name="Hameed A."/>
            <person name="Chuvochina M."/>
            <person name="Mcdonagh F."/>
            <person name="Simpson A.C."/>
            <person name="Singh N.K."/>
            <person name="Rekha P.D."/>
            <person name="Raman K."/>
            <person name="Hugenholtz P."/>
            <person name="Venkateswaran K."/>
        </authorList>
    </citation>
    <scope>NUCLEOTIDE SEQUENCE [LARGE SCALE GENOMIC DNA]</scope>
    <source>
        <strain evidence="1 2">CC-YMP-6</strain>
    </source>
</reference>
<proteinExistence type="predicted"/>